<dbReference type="SUPFAM" id="SSF52540">
    <property type="entry name" value="P-loop containing nucleoside triphosphate hydrolases"/>
    <property type="match status" value="1"/>
</dbReference>
<dbReference type="GO" id="GO:0016020">
    <property type="term" value="C:membrane"/>
    <property type="evidence" value="ECO:0007669"/>
    <property type="project" value="UniProtKB-SubCell"/>
</dbReference>
<dbReference type="SMART" id="SM00369">
    <property type="entry name" value="LRR_TYP"/>
    <property type="match status" value="6"/>
</dbReference>
<dbReference type="PANTHER" id="PTHR48065:SF75">
    <property type="entry name" value="LEUCINE-RICH REPEAT-CONTAINING N-TERMINAL PLANT-TYPE DOMAIN-CONTAINING PROTEIN"/>
    <property type="match status" value="1"/>
</dbReference>
<name>D7FM75_ECTSI</name>
<keyword evidence="8" id="KW-1185">Reference proteome</keyword>
<proteinExistence type="predicted"/>
<evidence type="ECO:0000313" key="8">
    <source>
        <dbReference type="Proteomes" id="UP000002630"/>
    </source>
</evidence>
<dbReference type="EMBL" id="FN648172">
    <property type="protein sequence ID" value="CBJ29898.1"/>
    <property type="molecule type" value="Genomic_DNA"/>
</dbReference>
<dbReference type="OrthoDB" id="1728874at2759"/>
<reference evidence="7 8" key="1">
    <citation type="journal article" date="2010" name="Nature">
        <title>The Ectocarpus genome and the independent evolution of multicellularity in brown algae.</title>
        <authorList>
            <person name="Cock J.M."/>
            <person name="Sterck L."/>
            <person name="Rouze P."/>
            <person name="Scornet D."/>
            <person name="Allen A.E."/>
            <person name="Amoutzias G."/>
            <person name="Anthouard V."/>
            <person name="Artiguenave F."/>
            <person name="Aury J.M."/>
            <person name="Badger J.H."/>
            <person name="Beszteri B."/>
            <person name="Billiau K."/>
            <person name="Bonnet E."/>
            <person name="Bothwell J.H."/>
            <person name="Bowler C."/>
            <person name="Boyen C."/>
            <person name="Brownlee C."/>
            <person name="Carrano C.J."/>
            <person name="Charrier B."/>
            <person name="Cho G.Y."/>
            <person name="Coelho S.M."/>
            <person name="Collen J."/>
            <person name="Corre E."/>
            <person name="Da Silva C."/>
            <person name="Delage L."/>
            <person name="Delaroque N."/>
            <person name="Dittami S.M."/>
            <person name="Doulbeau S."/>
            <person name="Elias M."/>
            <person name="Farnham G."/>
            <person name="Gachon C.M."/>
            <person name="Gschloessl B."/>
            <person name="Heesch S."/>
            <person name="Jabbari K."/>
            <person name="Jubin C."/>
            <person name="Kawai H."/>
            <person name="Kimura K."/>
            <person name="Kloareg B."/>
            <person name="Kupper F.C."/>
            <person name="Lang D."/>
            <person name="Le Bail A."/>
            <person name="Leblanc C."/>
            <person name="Lerouge P."/>
            <person name="Lohr M."/>
            <person name="Lopez P.J."/>
            <person name="Martens C."/>
            <person name="Maumus F."/>
            <person name="Michel G."/>
            <person name="Miranda-Saavedra D."/>
            <person name="Morales J."/>
            <person name="Moreau H."/>
            <person name="Motomura T."/>
            <person name="Nagasato C."/>
            <person name="Napoli C.A."/>
            <person name="Nelson D.R."/>
            <person name="Nyvall-Collen P."/>
            <person name="Peters A.F."/>
            <person name="Pommier C."/>
            <person name="Potin P."/>
            <person name="Poulain J."/>
            <person name="Quesneville H."/>
            <person name="Read B."/>
            <person name="Rensing S.A."/>
            <person name="Ritter A."/>
            <person name="Rousvoal S."/>
            <person name="Samanta M."/>
            <person name="Samson G."/>
            <person name="Schroeder D.C."/>
            <person name="Segurens B."/>
            <person name="Strittmatter M."/>
            <person name="Tonon T."/>
            <person name="Tregear J.W."/>
            <person name="Valentin K."/>
            <person name="von Dassow P."/>
            <person name="Yamagishi T."/>
            <person name="Van de Peer Y."/>
            <person name="Wincker P."/>
        </authorList>
    </citation>
    <scope>NUCLEOTIDE SEQUENCE [LARGE SCALE GENOMIC DNA]</scope>
    <source>
        <strain evidence="8">Ec32 / CCAP1310/4</strain>
    </source>
</reference>
<keyword evidence="2" id="KW-0433">Leucine-rich repeat</keyword>
<evidence type="ECO:0000313" key="7">
    <source>
        <dbReference type="EMBL" id="CBJ29898.1"/>
    </source>
</evidence>
<dbReference type="InterPro" id="IPR003591">
    <property type="entry name" value="Leu-rich_rpt_typical-subtyp"/>
</dbReference>
<dbReference type="PANTHER" id="PTHR48065">
    <property type="entry name" value="OS10G0469600 PROTEIN"/>
    <property type="match status" value="1"/>
</dbReference>
<dbReference type="AlphaFoldDB" id="D7FM75"/>
<dbReference type="Gene3D" id="3.40.50.300">
    <property type="entry name" value="P-loop containing nucleotide triphosphate hydrolases"/>
    <property type="match status" value="1"/>
</dbReference>
<dbReference type="EMBL" id="FN649756">
    <property type="protein sequence ID" value="CBJ29898.1"/>
    <property type="molecule type" value="Genomic_DNA"/>
</dbReference>
<dbReference type="Pfam" id="PF08477">
    <property type="entry name" value="Roc"/>
    <property type="match status" value="1"/>
</dbReference>
<feature type="compositionally biased region" description="Polar residues" evidence="6">
    <location>
        <begin position="964"/>
        <end position="985"/>
    </location>
</feature>
<evidence type="ECO:0000256" key="4">
    <source>
        <dbReference type="ARBA" id="ARBA00022737"/>
    </source>
</evidence>
<dbReference type="InterPro" id="IPR032675">
    <property type="entry name" value="LRR_dom_sf"/>
</dbReference>
<comment type="subcellular location">
    <subcellularLocation>
        <location evidence="1">Membrane</location>
    </subcellularLocation>
</comment>
<dbReference type="Proteomes" id="UP000002630">
    <property type="component" value="Linkage Group LG31"/>
</dbReference>
<dbReference type="InParanoid" id="D7FM75"/>
<dbReference type="InterPro" id="IPR027417">
    <property type="entry name" value="P-loop_NTPase"/>
</dbReference>
<keyword evidence="5" id="KW-0472">Membrane</keyword>
<organism evidence="7 8">
    <name type="scientific">Ectocarpus siliculosus</name>
    <name type="common">Brown alga</name>
    <name type="synonym">Conferva siliculosa</name>
    <dbReference type="NCBI Taxonomy" id="2880"/>
    <lineage>
        <taxon>Eukaryota</taxon>
        <taxon>Sar</taxon>
        <taxon>Stramenopiles</taxon>
        <taxon>Ochrophyta</taxon>
        <taxon>PX clade</taxon>
        <taxon>Phaeophyceae</taxon>
        <taxon>Ectocarpales</taxon>
        <taxon>Ectocarpaceae</taxon>
        <taxon>Ectocarpus</taxon>
    </lineage>
</organism>
<feature type="region of interest" description="Disordered" evidence="6">
    <location>
        <begin position="957"/>
        <end position="1000"/>
    </location>
</feature>
<dbReference type="Pfam" id="PF13855">
    <property type="entry name" value="LRR_8"/>
    <property type="match status" value="2"/>
</dbReference>
<dbReference type="eggNOG" id="ENOG502S4YE">
    <property type="taxonomic scope" value="Eukaryota"/>
</dbReference>
<evidence type="ECO:0000256" key="2">
    <source>
        <dbReference type="ARBA" id="ARBA00022614"/>
    </source>
</evidence>
<dbReference type="Gene3D" id="3.80.10.10">
    <property type="entry name" value="Ribonuclease Inhibitor"/>
    <property type="match status" value="2"/>
</dbReference>
<keyword evidence="3" id="KW-0732">Signal</keyword>
<dbReference type="Pfam" id="PF00560">
    <property type="entry name" value="LRR_1"/>
    <property type="match status" value="2"/>
</dbReference>
<keyword evidence="4" id="KW-0677">Repeat</keyword>
<dbReference type="PRINTS" id="PR00449">
    <property type="entry name" value="RASTRNSFRMNG"/>
</dbReference>
<dbReference type="FunFam" id="3.80.10.10:FF:000383">
    <property type="entry name" value="Leucine-rich repeat receptor protein kinase EMS1"/>
    <property type="match status" value="1"/>
</dbReference>
<dbReference type="FunFam" id="3.80.10.10:FF:000400">
    <property type="entry name" value="Nuclear pore complex protein NUP107"/>
    <property type="match status" value="1"/>
</dbReference>
<evidence type="ECO:0000256" key="1">
    <source>
        <dbReference type="ARBA" id="ARBA00004370"/>
    </source>
</evidence>
<evidence type="ECO:0000256" key="6">
    <source>
        <dbReference type="SAM" id="MobiDB-lite"/>
    </source>
</evidence>
<dbReference type="OMA" id="CALPKEI"/>
<accession>D7FM75</accession>
<evidence type="ECO:0000256" key="3">
    <source>
        <dbReference type="ARBA" id="ARBA00022729"/>
    </source>
</evidence>
<sequence>MDGHPVDCHVDIYGIFILCPTTSLPRCALFYSCPRRWPISDRDALVSLYNATGGANWKQKENWDTGADLSQWCGIKVDDQGRVVELNLFWNNLQGIIPKEMGALDKLEKLSLYGNKLTGLIPGTLGALSKLEALFLFNNQLTGPIPPELGNLGELQALDLQRNHLTGPIPPELGSLTALKDLGLDTNQLGGSIPEALGALSELKGLWLSSNKLTGSIPPELGKLGALKTLELWNNKLSGAIPANLGDLVALQTLSLGGNQLSGSIPQKLGGLTRLSTLVLSNNQLTGLWEVERKSRQGRTTPLSAKEPVPSALDSLLRVVEGCSQVRWGNNPWRYPPAEVMGQSISVHVRQYFNAVLAGSVSTVRRPLKVVVVGKESVGKTSLRQSIVAGKARPTRNHGGESTVHIDVEDHELDGRPIRIFDCAGQVAYTGLLQLFLTPQVIHLLVVDMPSVVGNIENGTSNPLEDLGALRWVRSLSFRVPGAAVILVGTKCDRVKDTDGETTEARLSRAAGMVEDNIRSWIHKWTTQRLHNHHAQSIAFENGVSLVNCGLPCDELDGGWPCDVSQPSLLHRITFKDGKARGVDADLPLSWGCALSLLDETARRVRGQPGFRGVERTELDGLWHDKVDELKRGGHEMEATEHALDGAISIMAYEGSLVVYGSFVIVDVQWLATVLKPLCSHKDMSMGEVNLGGITVRPGPRVERLVKDGILEPKLAEELWPDTWEHLLRALSSAGLTFPRPNDKEGGLVVLLRLDKDRPDDVGDILDDFRASHDGQIVASCTLLQGAPPGFIERLLSTCCRLGSCNHFWRYGVLIQSRSFSVILEYAEDDDTLVGKFSVDAFGDSRTAGPWLALSGCLSVLSKMLSEFPGMDVEATLECPYHSGGSRLIPIDLYQRRPWQCFIREVDGCRRCIHEGEQNARHLFSRGLVVVPVTDSGFDTAGFTRKFDDATTEYNEGASAPRVTVSTPPRPQESQGLPASRTTVSIPVGPSAAPRRMEPQDRVPAQIEALFGDLEKSFTIIAGGCLAAFAGLASVYAPEVWAPFLVLGMCFSLAAAASVLRKWCWRGGRLDPRSATGFSDHVHQNPRNGFENV</sequence>
<dbReference type="STRING" id="2880.D7FM75"/>
<evidence type="ECO:0000256" key="5">
    <source>
        <dbReference type="ARBA" id="ARBA00023136"/>
    </source>
</evidence>
<dbReference type="SUPFAM" id="SSF52058">
    <property type="entry name" value="L domain-like"/>
    <property type="match status" value="1"/>
</dbReference>
<dbReference type="InterPro" id="IPR001611">
    <property type="entry name" value="Leu-rich_rpt"/>
</dbReference>
<protein>
    <submittedName>
        <fullName evidence="7">LRR-GTPase of the ROCO family</fullName>
    </submittedName>
</protein>
<gene>
    <name evidence="7" type="ORF">Esi_0164_0034</name>
</gene>